<dbReference type="InterPro" id="IPR012677">
    <property type="entry name" value="Nucleotide-bd_a/b_plait_sf"/>
</dbReference>
<evidence type="ECO:0000259" key="4">
    <source>
        <dbReference type="PROSITE" id="PS50102"/>
    </source>
</evidence>
<evidence type="ECO:0000313" key="5">
    <source>
        <dbReference type="EMBL" id="EPY18518.1"/>
    </source>
</evidence>
<keyword evidence="6" id="KW-1185">Reference proteome</keyword>
<dbReference type="OrthoDB" id="6730379at2759"/>
<dbReference type="SUPFAM" id="SSF54928">
    <property type="entry name" value="RNA-binding domain, RBD"/>
    <property type="match status" value="2"/>
</dbReference>
<keyword evidence="1 2" id="KW-0694">RNA-binding</keyword>
<feature type="compositionally biased region" description="Gly residues" evidence="3">
    <location>
        <begin position="56"/>
        <end position="68"/>
    </location>
</feature>
<evidence type="ECO:0000256" key="2">
    <source>
        <dbReference type="PROSITE-ProRule" id="PRU00176"/>
    </source>
</evidence>
<dbReference type="SMART" id="SM00360">
    <property type="entry name" value="RRM"/>
    <property type="match status" value="3"/>
</dbReference>
<dbReference type="Gene3D" id="3.30.70.330">
    <property type="match status" value="3"/>
</dbReference>
<feature type="region of interest" description="Disordered" evidence="3">
    <location>
        <begin position="200"/>
        <end position="244"/>
    </location>
</feature>
<feature type="domain" description="RRM" evidence="4">
    <location>
        <begin position="247"/>
        <end position="320"/>
    </location>
</feature>
<name>S9TPW7_9TRYP</name>
<feature type="compositionally biased region" description="Basic and acidic residues" evidence="3">
    <location>
        <begin position="220"/>
        <end position="243"/>
    </location>
</feature>
<gene>
    <name evidence="5" type="ORF">STCU_09894</name>
</gene>
<feature type="compositionally biased region" description="Basic and acidic residues" evidence="3">
    <location>
        <begin position="83"/>
        <end position="118"/>
    </location>
</feature>
<dbReference type="GO" id="GO:0003723">
    <property type="term" value="F:RNA binding"/>
    <property type="evidence" value="ECO:0007669"/>
    <property type="project" value="UniProtKB-UniRule"/>
</dbReference>
<dbReference type="Pfam" id="PF00076">
    <property type="entry name" value="RRM_1"/>
    <property type="match status" value="3"/>
</dbReference>
<dbReference type="CDD" id="cd00590">
    <property type="entry name" value="RRM_SF"/>
    <property type="match status" value="1"/>
</dbReference>
<sequence>MMPPSAPLATHNYYGGSQPGAPPPPPQAPYGRGGYEGGYGRGGGGGYGNDYAPRGGYEGGYGRGGGYEGGYGRGGGGGYEGDYAPREDYGRYRRDSDRDRDRGRRRDRPPREESRREATNTVWVGNLEPSLHTEATMRRVFRPYGKVMRVARHLDKNFCFVHFRQVEEARVAVEALTQSRELRDAHFNYGRMYEYTPEEMAAPYDPNAPDEDVEEAAAGRPERPRRDRDRDGERPARRARTEQEPTNVLWVGSLPAFVSDAKLREVFEPFGPISHISRVDRQNMGFIYYDTVEQCTMALQSMTGQPIESGVVLALNYGHAQNKPQAADVALTPDGIPVSEVPSNVIYLGQLPADTTEEEVEDLLSPFEGFINSRYVETTSIGFGHYDTVEHARVARIALNEATLHGVPIRVNFGRHQHTLTLADKQGDGAGEDFNLDAMMQQPGGGLDGTTGAVVAGTSHTALTLPAMGSTASPTPADAAASAFDRERAAPEVTLDVLLQSLQGTTYGSCGAKDLELGPSQTTAICEMVDRCGDEETEAQLDKALQLYLPLHGTHVFHIVAKRMKDYFEADPHKRLLVLYAATRVLLGVVTDYVPYTETTLNAYLMVLLAASEGQTKSGVDRISTIVESLRQHSFIERKAKVRADYVAEFRAQLDEITNRVKAEQDLASLLTRRKRR</sequence>
<dbReference type="PANTHER" id="PTHR23189">
    <property type="entry name" value="RNA RECOGNITION MOTIF-CONTAINING"/>
    <property type="match status" value="1"/>
</dbReference>
<feature type="domain" description="RRM" evidence="4">
    <location>
        <begin position="344"/>
        <end position="416"/>
    </location>
</feature>
<feature type="region of interest" description="Disordered" evidence="3">
    <location>
        <begin position="1"/>
        <end position="68"/>
    </location>
</feature>
<protein>
    <submittedName>
        <fullName evidence="5">RNA-binding protein</fullName>
    </submittedName>
</protein>
<organism evidence="5 6">
    <name type="scientific">Strigomonas culicis</name>
    <dbReference type="NCBI Taxonomy" id="28005"/>
    <lineage>
        <taxon>Eukaryota</taxon>
        <taxon>Discoba</taxon>
        <taxon>Euglenozoa</taxon>
        <taxon>Kinetoplastea</taxon>
        <taxon>Metakinetoplastina</taxon>
        <taxon>Trypanosomatida</taxon>
        <taxon>Trypanosomatidae</taxon>
        <taxon>Strigomonadinae</taxon>
        <taxon>Strigomonas</taxon>
    </lineage>
</organism>
<evidence type="ECO:0000313" key="6">
    <source>
        <dbReference type="Proteomes" id="UP000015354"/>
    </source>
</evidence>
<evidence type="ECO:0000256" key="3">
    <source>
        <dbReference type="SAM" id="MobiDB-lite"/>
    </source>
</evidence>
<reference evidence="5 6" key="1">
    <citation type="journal article" date="2013" name="PLoS ONE">
        <title>Predicting the Proteins of Angomonas deanei, Strigomonas culicis and Their Respective Endosymbionts Reveals New Aspects of the Trypanosomatidae Family.</title>
        <authorList>
            <person name="Motta M.C."/>
            <person name="Martins A.C."/>
            <person name="de Souza S.S."/>
            <person name="Catta-Preta C.M."/>
            <person name="Silva R."/>
            <person name="Klein C.C."/>
            <person name="de Almeida L.G."/>
            <person name="de Lima Cunha O."/>
            <person name="Ciapina L.P."/>
            <person name="Brocchi M."/>
            <person name="Colabardini A.C."/>
            <person name="de Araujo Lima B."/>
            <person name="Machado C.R."/>
            <person name="de Almeida Soares C.M."/>
            <person name="Probst C.M."/>
            <person name="de Menezes C.B."/>
            <person name="Thompson C.E."/>
            <person name="Bartholomeu D.C."/>
            <person name="Gradia D.F."/>
            <person name="Pavoni D.P."/>
            <person name="Grisard E.C."/>
            <person name="Fantinatti-Garboggini F."/>
            <person name="Marchini F.K."/>
            <person name="Rodrigues-Luiz G.F."/>
            <person name="Wagner G."/>
            <person name="Goldman G.H."/>
            <person name="Fietto J.L."/>
            <person name="Elias M.C."/>
            <person name="Goldman M.H."/>
            <person name="Sagot M.F."/>
            <person name="Pereira M."/>
            <person name="Stoco P.H."/>
            <person name="de Mendonca-Neto R.P."/>
            <person name="Teixeira S.M."/>
            <person name="Maciel T.E."/>
            <person name="de Oliveira Mendes T.A."/>
            <person name="Urmenyi T.P."/>
            <person name="de Souza W."/>
            <person name="Schenkman S."/>
            <person name="de Vasconcelos A.T."/>
        </authorList>
    </citation>
    <scope>NUCLEOTIDE SEQUENCE [LARGE SCALE GENOMIC DNA]</scope>
</reference>
<dbReference type="EMBL" id="ATMH01009894">
    <property type="protein sequence ID" value="EPY18518.1"/>
    <property type="molecule type" value="Genomic_DNA"/>
</dbReference>
<feature type="compositionally biased region" description="Gly residues" evidence="3">
    <location>
        <begin position="31"/>
        <end position="48"/>
    </location>
</feature>
<proteinExistence type="predicted"/>
<dbReference type="InterPro" id="IPR000504">
    <property type="entry name" value="RRM_dom"/>
</dbReference>
<dbReference type="PROSITE" id="PS50102">
    <property type="entry name" value="RRM"/>
    <property type="match status" value="3"/>
</dbReference>
<accession>S9TPW7</accession>
<dbReference type="InterPro" id="IPR035979">
    <property type="entry name" value="RBD_domain_sf"/>
</dbReference>
<dbReference type="Proteomes" id="UP000015354">
    <property type="component" value="Unassembled WGS sequence"/>
</dbReference>
<comment type="caution">
    <text evidence="5">The sequence shown here is derived from an EMBL/GenBank/DDBJ whole genome shotgun (WGS) entry which is preliminary data.</text>
</comment>
<dbReference type="AlphaFoldDB" id="S9TPW7"/>
<feature type="region of interest" description="Disordered" evidence="3">
    <location>
        <begin position="82"/>
        <end position="120"/>
    </location>
</feature>
<evidence type="ECO:0000256" key="1">
    <source>
        <dbReference type="ARBA" id="ARBA00022884"/>
    </source>
</evidence>
<feature type="domain" description="RRM" evidence="4">
    <location>
        <begin position="120"/>
        <end position="192"/>
    </location>
</feature>